<feature type="transmembrane region" description="Helical" evidence="6">
    <location>
        <begin position="308"/>
        <end position="326"/>
    </location>
</feature>
<evidence type="ECO:0000313" key="7">
    <source>
        <dbReference type="EMBL" id="TWE11783.1"/>
    </source>
</evidence>
<dbReference type="AlphaFoldDB" id="A0A561E837"/>
<keyword evidence="5 6" id="KW-0472">Membrane</keyword>
<dbReference type="EMBL" id="VIVQ01000001">
    <property type="protein sequence ID" value="TWE11783.1"/>
    <property type="molecule type" value="Genomic_DNA"/>
</dbReference>
<feature type="transmembrane region" description="Helical" evidence="6">
    <location>
        <begin position="105"/>
        <end position="125"/>
    </location>
</feature>
<keyword evidence="8" id="KW-1185">Reference proteome</keyword>
<dbReference type="Pfam" id="PF09678">
    <property type="entry name" value="Caa3_CtaG"/>
    <property type="match status" value="1"/>
</dbReference>
<dbReference type="Proteomes" id="UP000318297">
    <property type="component" value="Unassembled WGS sequence"/>
</dbReference>
<sequence>MTTRTATPPATSTTDRRPLGVPSRVFALSALPLVIVIVGVVAIGARSYHSIDQNFPGYPTALTSGLLQLVVAVASTFCLGWWVLVLCIKPRRGRGRMAIGGKRELVPALWAALIWGTASLALVAVDSADAAGEPLSFLDRAGAFGYLIEANYLPRAWIVTTVCAFVIAGITLVAIAWDLIAVVAVLGAVGVLAPVVVTQVLIGPNHDFGGDSAIIGTPAFVLFSGVVITTVCRGRILLAKPVAARRLRTVALISGLVVLATDLVVAWFELAGKAPWSCSTGWLFIAKDVLVIAAMLLVCRGRGIRGRVPAYSAALMLVAALALDVVRQRIPSPQYFTPTTIAENFFGFNVTRNPTFWTLVTAWRLNILFAVISAVGIGLYLWGVVRMHRRGDRWPLGRTIAWVLGWIVIFVCTSSGLGRYAGASFDVHMAFHMAVNMLGPLLLVLGGAMTLALRATTAHGPNEAAGPHEWVTALLKSRVMRWMYNPLEVFVFFIGSYYALYFTPLFEDTLRFHWAHQLAYLHFVMIGYLFYGLAIGVDPPPRPLPYLGKLAMILAAMPFHAFFGVIVMTRSGVIAQTFYNYLNEPWMTDLAWNQYVGGGIAWAAGEFPLVIVILALVVQWARQDARQARRVDRHLDSGADTSYDAYNEMLARLGAGAGRTTVRDDD</sequence>
<feature type="transmembrane region" description="Helical" evidence="6">
    <location>
        <begin position="520"/>
        <end position="538"/>
    </location>
</feature>
<evidence type="ECO:0000256" key="6">
    <source>
        <dbReference type="SAM" id="Phobius"/>
    </source>
</evidence>
<feature type="transmembrane region" description="Helical" evidence="6">
    <location>
        <begin position="363"/>
        <end position="384"/>
    </location>
</feature>
<evidence type="ECO:0000256" key="2">
    <source>
        <dbReference type="ARBA" id="ARBA00022475"/>
    </source>
</evidence>
<gene>
    <name evidence="7" type="ORF">BKA23_0569</name>
</gene>
<reference evidence="7 8" key="1">
    <citation type="submission" date="2019-06" db="EMBL/GenBank/DDBJ databases">
        <title>Sequencing the genomes of 1000 actinobacteria strains.</title>
        <authorList>
            <person name="Klenk H.-P."/>
        </authorList>
    </citation>
    <scope>NUCLEOTIDE SEQUENCE [LARGE SCALE GENOMIC DNA]</scope>
    <source>
        <strain evidence="7 8">DSM 19560</strain>
    </source>
</reference>
<evidence type="ECO:0000313" key="8">
    <source>
        <dbReference type="Proteomes" id="UP000318297"/>
    </source>
</evidence>
<comment type="caution">
    <text evidence="7">The sequence shown here is derived from an EMBL/GenBank/DDBJ whole genome shotgun (WGS) entry which is preliminary data.</text>
</comment>
<protein>
    <submittedName>
        <fullName evidence="7">Putative copper resistance protein D</fullName>
    </submittedName>
</protein>
<keyword evidence="3 6" id="KW-0812">Transmembrane</keyword>
<evidence type="ECO:0000256" key="3">
    <source>
        <dbReference type="ARBA" id="ARBA00022692"/>
    </source>
</evidence>
<feature type="transmembrane region" description="Helical" evidence="6">
    <location>
        <begin position="65"/>
        <end position="84"/>
    </location>
</feature>
<accession>A0A561E837</accession>
<organism evidence="7 8">
    <name type="scientific">Rudaeicoccus suwonensis</name>
    <dbReference type="NCBI Taxonomy" id="657409"/>
    <lineage>
        <taxon>Bacteria</taxon>
        <taxon>Bacillati</taxon>
        <taxon>Actinomycetota</taxon>
        <taxon>Actinomycetes</taxon>
        <taxon>Micrococcales</taxon>
        <taxon>Dermacoccaceae</taxon>
        <taxon>Rudaeicoccus</taxon>
    </lineage>
</organism>
<feature type="transmembrane region" description="Helical" evidence="6">
    <location>
        <begin position="429"/>
        <end position="453"/>
    </location>
</feature>
<comment type="subcellular location">
    <subcellularLocation>
        <location evidence="1">Cell membrane</location>
        <topology evidence="1">Multi-pass membrane protein</topology>
    </subcellularLocation>
</comment>
<dbReference type="RefSeq" id="WP_145225271.1">
    <property type="nucleotide sequence ID" value="NZ_VIVQ01000001.1"/>
</dbReference>
<feature type="transmembrane region" description="Helical" evidence="6">
    <location>
        <begin position="396"/>
        <end position="417"/>
    </location>
</feature>
<dbReference type="GO" id="GO:0005886">
    <property type="term" value="C:plasma membrane"/>
    <property type="evidence" value="ECO:0007669"/>
    <property type="project" value="UniProtKB-SubCell"/>
</dbReference>
<evidence type="ECO:0000256" key="4">
    <source>
        <dbReference type="ARBA" id="ARBA00022989"/>
    </source>
</evidence>
<feature type="transmembrane region" description="Helical" evidence="6">
    <location>
        <begin position="25"/>
        <end position="45"/>
    </location>
</feature>
<feature type="transmembrane region" description="Helical" evidence="6">
    <location>
        <begin position="182"/>
        <end position="202"/>
    </location>
</feature>
<keyword evidence="4 6" id="KW-1133">Transmembrane helix</keyword>
<proteinExistence type="predicted"/>
<feature type="transmembrane region" description="Helical" evidence="6">
    <location>
        <begin position="280"/>
        <end position="299"/>
    </location>
</feature>
<name>A0A561E837_9MICO</name>
<feature type="transmembrane region" description="Helical" evidence="6">
    <location>
        <begin position="250"/>
        <end position="268"/>
    </location>
</feature>
<feature type="transmembrane region" description="Helical" evidence="6">
    <location>
        <begin position="482"/>
        <end position="500"/>
    </location>
</feature>
<feature type="transmembrane region" description="Helical" evidence="6">
    <location>
        <begin position="156"/>
        <end position="175"/>
    </location>
</feature>
<evidence type="ECO:0000256" key="5">
    <source>
        <dbReference type="ARBA" id="ARBA00023136"/>
    </source>
</evidence>
<dbReference type="InterPro" id="IPR019108">
    <property type="entry name" value="Caa3_assmbl_CtaG-rel"/>
</dbReference>
<keyword evidence="2" id="KW-1003">Cell membrane</keyword>
<feature type="transmembrane region" description="Helical" evidence="6">
    <location>
        <begin position="599"/>
        <end position="621"/>
    </location>
</feature>
<feature type="transmembrane region" description="Helical" evidence="6">
    <location>
        <begin position="214"/>
        <end position="238"/>
    </location>
</feature>
<evidence type="ECO:0000256" key="1">
    <source>
        <dbReference type="ARBA" id="ARBA00004651"/>
    </source>
</evidence>
<feature type="transmembrane region" description="Helical" evidence="6">
    <location>
        <begin position="550"/>
        <end position="579"/>
    </location>
</feature>
<dbReference type="OrthoDB" id="5241646at2"/>